<dbReference type="EMBL" id="WHJH01000041">
    <property type="protein sequence ID" value="NHZ92212.1"/>
    <property type="molecule type" value="Genomic_DNA"/>
</dbReference>
<gene>
    <name evidence="3" type="ORF">F2P45_24865</name>
</gene>
<dbReference type="Proteomes" id="UP000609726">
    <property type="component" value="Unassembled WGS sequence"/>
</dbReference>
<evidence type="ECO:0000256" key="1">
    <source>
        <dbReference type="SAM" id="MobiDB-lite"/>
    </source>
</evidence>
<dbReference type="RefSeq" id="WP_166880882.1">
    <property type="nucleotide sequence ID" value="NZ_WHJH01000041.1"/>
</dbReference>
<sequence length="283" mass="30316">MNVTHHFAMLSLAVCSLVQALEVPSIVARGQRIAIGDSSDSVVAILKKTDMVSQDVEQTPTGMKVTKHFKVDGKKFVLVLARATQVGPYTVSKIDDISTPPVAGGVVKGAALASARVFEATEFYRKSAPKKDNWALKTGGMNYEYEFSDPENSSSSTGVSITESTSGPSSVSVAWYGTSTLLPARLTETKETLLRNVLRNAAPGVKPDDIVAYIRKVGAKRFSGGSRAMPRTLIAGMRVYSVSGLFTPPSIANFRHPESVLHQLRSHEHARANEARTLAGAPA</sequence>
<evidence type="ECO:0000256" key="2">
    <source>
        <dbReference type="SAM" id="SignalP"/>
    </source>
</evidence>
<comment type="caution">
    <text evidence="3">The sequence shown here is derived from an EMBL/GenBank/DDBJ whole genome shotgun (WGS) entry which is preliminary data.</text>
</comment>
<accession>A0ABX0NZ71</accession>
<keyword evidence="4" id="KW-1185">Reference proteome</keyword>
<evidence type="ECO:0000313" key="4">
    <source>
        <dbReference type="Proteomes" id="UP000609726"/>
    </source>
</evidence>
<feature type="signal peptide" evidence="2">
    <location>
        <begin position="1"/>
        <end position="20"/>
    </location>
</feature>
<organism evidence="3 4">
    <name type="scientific">Massilia mucilaginosa</name>
    <dbReference type="NCBI Taxonomy" id="2609282"/>
    <lineage>
        <taxon>Bacteria</taxon>
        <taxon>Pseudomonadati</taxon>
        <taxon>Pseudomonadota</taxon>
        <taxon>Betaproteobacteria</taxon>
        <taxon>Burkholderiales</taxon>
        <taxon>Oxalobacteraceae</taxon>
        <taxon>Telluria group</taxon>
        <taxon>Massilia</taxon>
    </lineage>
</organism>
<feature type="region of interest" description="Disordered" evidence="1">
    <location>
        <begin position="148"/>
        <end position="169"/>
    </location>
</feature>
<feature type="compositionally biased region" description="Low complexity" evidence="1">
    <location>
        <begin position="153"/>
        <end position="166"/>
    </location>
</feature>
<name>A0ABX0NZ71_9BURK</name>
<feature type="chain" id="PRO_5047189793" evidence="2">
    <location>
        <begin position="21"/>
        <end position="283"/>
    </location>
</feature>
<keyword evidence="2" id="KW-0732">Signal</keyword>
<reference evidence="3 4" key="1">
    <citation type="submission" date="2019-10" db="EMBL/GenBank/DDBJ databases">
        <title>Taxonomy of Antarctic Massilia spp.: description of Massilia rubra sp. nov., Massilia aquatica sp. nov., Massilia mucilaginosa sp. nov., Massilia frigida sp. nov. isolated from streams, lakes and regoliths.</title>
        <authorList>
            <person name="Holochova P."/>
            <person name="Sedlacek I."/>
            <person name="Kralova S."/>
            <person name="Maslanova I."/>
            <person name="Busse H.-J."/>
            <person name="Stankova E."/>
            <person name="Vrbovska V."/>
            <person name="Kovarovic V."/>
            <person name="Bartak M."/>
            <person name="Svec P."/>
            <person name="Pantucek R."/>
        </authorList>
    </citation>
    <scope>NUCLEOTIDE SEQUENCE [LARGE SCALE GENOMIC DNA]</scope>
    <source>
        <strain evidence="3 4">CCM 8733</strain>
    </source>
</reference>
<evidence type="ECO:0000313" key="3">
    <source>
        <dbReference type="EMBL" id="NHZ92212.1"/>
    </source>
</evidence>
<proteinExistence type="predicted"/>
<protein>
    <submittedName>
        <fullName evidence="3">Uncharacterized protein</fullName>
    </submittedName>
</protein>
<feature type="non-terminal residue" evidence="3">
    <location>
        <position position="283"/>
    </location>
</feature>